<evidence type="ECO:0000256" key="1">
    <source>
        <dbReference type="SAM" id="MobiDB-lite"/>
    </source>
</evidence>
<protein>
    <submittedName>
        <fullName evidence="2">Uncharacterized protein</fullName>
    </submittedName>
</protein>
<proteinExistence type="predicted"/>
<organism evidence="2 3">
    <name type="scientific">Solanum commersonii</name>
    <name type="common">Commerson's wild potato</name>
    <name type="synonym">Commerson's nightshade</name>
    <dbReference type="NCBI Taxonomy" id="4109"/>
    <lineage>
        <taxon>Eukaryota</taxon>
        <taxon>Viridiplantae</taxon>
        <taxon>Streptophyta</taxon>
        <taxon>Embryophyta</taxon>
        <taxon>Tracheophyta</taxon>
        <taxon>Spermatophyta</taxon>
        <taxon>Magnoliopsida</taxon>
        <taxon>eudicotyledons</taxon>
        <taxon>Gunneridae</taxon>
        <taxon>Pentapetalae</taxon>
        <taxon>asterids</taxon>
        <taxon>lamiids</taxon>
        <taxon>Solanales</taxon>
        <taxon>Solanaceae</taxon>
        <taxon>Solanoideae</taxon>
        <taxon>Solaneae</taxon>
        <taxon>Solanum</taxon>
    </lineage>
</organism>
<feature type="non-terminal residue" evidence="2">
    <location>
        <position position="1"/>
    </location>
</feature>
<evidence type="ECO:0000313" key="3">
    <source>
        <dbReference type="Proteomes" id="UP000824120"/>
    </source>
</evidence>
<reference evidence="2 3" key="1">
    <citation type="submission" date="2020-09" db="EMBL/GenBank/DDBJ databases">
        <title>De no assembly of potato wild relative species, Solanum commersonii.</title>
        <authorList>
            <person name="Cho K."/>
        </authorList>
    </citation>
    <scope>NUCLEOTIDE SEQUENCE [LARGE SCALE GENOMIC DNA]</scope>
    <source>
        <strain evidence="2">LZ3.2</strain>
        <tissue evidence="2">Leaf</tissue>
    </source>
</reference>
<keyword evidence="3" id="KW-1185">Reference proteome</keyword>
<sequence>MAAPSSSTITTPRASPSPSSENNFGPLENALSLKGEGIDLLEDKYLSFELNIFKVPLQYLKNVKVMPFCSRTLSFDAIKLYQFLKFLLEHAIKPNKVVIVSEHKNCNICSTNTSNLMRHLLDFPTSTIISIGPISHN</sequence>
<dbReference type="AlphaFoldDB" id="A0A9J5W6W4"/>
<name>A0A9J5W6W4_SOLCO</name>
<evidence type="ECO:0000313" key="2">
    <source>
        <dbReference type="EMBL" id="KAG5570936.1"/>
    </source>
</evidence>
<dbReference type="Proteomes" id="UP000824120">
    <property type="component" value="Chromosome 12"/>
</dbReference>
<gene>
    <name evidence="2" type="ORF">H5410_060702</name>
</gene>
<accession>A0A9J5W6W4</accession>
<comment type="caution">
    <text evidence="2">The sequence shown here is derived from an EMBL/GenBank/DDBJ whole genome shotgun (WGS) entry which is preliminary data.</text>
</comment>
<feature type="region of interest" description="Disordered" evidence="1">
    <location>
        <begin position="1"/>
        <end position="23"/>
    </location>
</feature>
<dbReference type="EMBL" id="JACXVP010000012">
    <property type="protein sequence ID" value="KAG5570936.1"/>
    <property type="molecule type" value="Genomic_DNA"/>
</dbReference>